<feature type="domain" description="Metallo-beta-lactamase" evidence="2">
    <location>
        <begin position="64"/>
        <end position="253"/>
    </location>
</feature>
<evidence type="ECO:0000256" key="1">
    <source>
        <dbReference type="SAM" id="SignalP"/>
    </source>
</evidence>
<name>A0A1H0U6F8_SELRU</name>
<dbReference type="SMART" id="SM00849">
    <property type="entry name" value="Lactamase_B"/>
    <property type="match status" value="1"/>
</dbReference>
<proteinExistence type="predicted"/>
<dbReference type="EMBL" id="FNJQ01000029">
    <property type="protein sequence ID" value="SDP61773.1"/>
    <property type="molecule type" value="Genomic_DNA"/>
</dbReference>
<evidence type="ECO:0000259" key="2">
    <source>
        <dbReference type="SMART" id="SM00849"/>
    </source>
</evidence>
<dbReference type="Gene3D" id="3.60.15.10">
    <property type="entry name" value="Ribonuclease Z/Hydroxyacylglutathione hydrolase-like"/>
    <property type="match status" value="1"/>
</dbReference>
<dbReference type="RefSeq" id="WP_081342557.1">
    <property type="nucleotide sequence ID" value="NZ_FNJQ01000029.1"/>
</dbReference>
<dbReference type="InterPro" id="IPR001279">
    <property type="entry name" value="Metallo-B-lactamas"/>
</dbReference>
<reference evidence="3 4" key="1">
    <citation type="submission" date="2016-10" db="EMBL/GenBank/DDBJ databases">
        <authorList>
            <person name="de Groot N.N."/>
        </authorList>
    </citation>
    <scope>NUCLEOTIDE SEQUENCE [LARGE SCALE GENOMIC DNA]</scope>
    <source>
        <strain evidence="3 4">S137</strain>
    </source>
</reference>
<dbReference type="SUPFAM" id="SSF56281">
    <property type="entry name" value="Metallo-hydrolase/oxidoreductase"/>
    <property type="match status" value="1"/>
</dbReference>
<feature type="signal peptide" evidence="1">
    <location>
        <begin position="1"/>
        <end position="29"/>
    </location>
</feature>
<dbReference type="Proteomes" id="UP000182412">
    <property type="component" value="Unassembled WGS sequence"/>
</dbReference>
<dbReference type="OrthoDB" id="9761531at2"/>
<sequence>MMITKKYLAMAVAAACWAMPLTGMGISTAAAAPAVNAEAQQQVLMPFRSARIDSNITRIKDMTGDMMYLVEGRDKAALIDTGVGVGSLKKYVEKLTDKPLVVILTHGHVDHASGTAEFANVYMSKADKELFREHTSLANRAGYIGAGNPAFAKTLTEADFQPLDNPERFQDLKAGDSIDLGGVHLDIYDIEGHTHGMKAVLLRENRALITGDGANMFTFLFSQETLGLKSYKASLQKLQQATAGKYDKVYCSHGGGDLTVDYLQRLIEDCDNIMAGKDDKVPFEFMGQKANIAYEIGPDHNRLDGGIGNIVYDPERIEE</sequence>
<dbReference type="AlphaFoldDB" id="A0A1H0U6F8"/>
<dbReference type="PANTHER" id="PTHR42951:SF22">
    <property type="entry name" value="METALLO BETA-LACTAMASE SUPERFAMILY LIPOPROTEIN"/>
    <property type="match status" value="1"/>
</dbReference>
<feature type="chain" id="PRO_5039080580" evidence="1">
    <location>
        <begin position="30"/>
        <end position="319"/>
    </location>
</feature>
<dbReference type="InterPro" id="IPR050855">
    <property type="entry name" value="NDM-1-like"/>
</dbReference>
<dbReference type="PANTHER" id="PTHR42951">
    <property type="entry name" value="METALLO-BETA-LACTAMASE DOMAIN-CONTAINING"/>
    <property type="match status" value="1"/>
</dbReference>
<keyword evidence="1" id="KW-0732">Signal</keyword>
<organism evidence="3 4">
    <name type="scientific">Selenomonas ruminantium</name>
    <dbReference type="NCBI Taxonomy" id="971"/>
    <lineage>
        <taxon>Bacteria</taxon>
        <taxon>Bacillati</taxon>
        <taxon>Bacillota</taxon>
        <taxon>Negativicutes</taxon>
        <taxon>Selenomonadales</taxon>
        <taxon>Selenomonadaceae</taxon>
        <taxon>Selenomonas</taxon>
    </lineage>
</organism>
<evidence type="ECO:0000313" key="4">
    <source>
        <dbReference type="Proteomes" id="UP000182412"/>
    </source>
</evidence>
<protein>
    <submittedName>
        <fullName evidence="3">Glyoxylase, beta-lactamase superfamily II</fullName>
    </submittedName>
</protein>
<gene>
    <name evidence="3" type="ORF">SAMN05216366_12918</name>
</gene>
<dbReference type="InterPro" id="IPR036866">
    <property type="entry name" value="RibonucZ/Hydroxyglut_hydro"/>
</dbReference>
<evidence type="ECO:0000313" key="3">
    <source>
        <dbReference type="EMBL" id="SDP61773.1"/>
    </source>
</evidence>
<dbReference type="Pfam" id="PF00753">
    <property type="entry name" value="Lactamase_B"/>
    <property type="match status" value="1"/>
</dbReference>
<accession>A0A1H0U6F8</accession>